<evidence type="ECO:0000259" key="3">
    <source>
        <dbReference type="Pfam" id="PF00561"/>
    </source>
</evidence>
<gene>
    <name evidence="5" type="ORF">QCA50_013085</name>
</gene>
<evidence type="ECO:0000313" key="6">
    <source>
        <dbReference type="Proteomes" id="UP001385951"/>
    </source>
</evidence>
<dbReference type="Proteomes" id="UP001385951">
    <property type="component" value="Unassembled WGS sequence"/>
</dbReference>
<feature type="domain" description="AB hydrolase-1" evidence="3">
    <location>
        <begin position="32"/>
        <end position="235"/>
    </location>
</feature>
<dbReference type="InterPro" id="IPR000073">
    <property type="entry name" value="AB_hydrolase_1"/>
</dbReference>
<evidence type="ECO:0000259" key="4">
    <source>
        <dbReference type="Pfam" id="PF08386"/>
    </source>
</evidence>
<dbReference type="GO" id="GO:0016787">
    <property type="term" value="F:hydrolase activity"/>
    <property type="evidence" value="ECO:0007669"/>
    <property type="project" value="UniProtKB-KW"/>
</dbReference>
<sequence>MIVPKDYSNASAGTSKIALSILPAKAEHKKGTVFFNPGGPGVRGKPYVLEKGEVLQKVIGDEYDIVGFDPRGVGETVPSVQCFRHSMPYSDFKYNTILERGYEYSSNMSSRELTETILAQQFEADALYKTQFNLCAERMGDELKYMGTTTVARDVAFMAETLDGDDALINLYGGSYGTVLGQYIVNMFPDRVGRIVLDGVVDTVRWTSTPPYKWVRQWLSSTDDTYTHFVSECFNAGPQGCPLAGESDKIPSNVKDRIEAFINGLYRRPLAVPLANRPGLLTAGRARNYLIITLLKPFGWHDASHAINEAIHGNGTRILNFLNDWKLYNDLERPAVSCSDAPPFIPPSAEDVVNEYLDVYHNVSNFVFSVLTTEPDSGCQFWPVKPIERFVGPWNHTLRNPILLVSNTADPVTPITSGHSVVDLLGNSSRLLVVDSPGHCSLSLESLCMVHHVQAYFANGTLPEENAVCNDALKPFPAIGKPLSSQELSDEDRALLSQLRGLGEQWEIARAGLDHRKYDDYFWWD</sequence>
<organism evidence="5 6">
    <name type="scientific">Cerrena zonata</name>
    <dbReference type="NCBI Taxonomy" id="2478898"/>
    <lineage>
        <taxon>Eukaryota</taxon>
        <taxon>Fungi</taxon>
        <taxon>Dikarya</taxon>
        <taxon>Basidiomycota</taxon>
        <taxon>Agaricomycotina</taxon>
        <taxon>Agaricomycetes</taxon>
        <taxon>Polyporales</taxon>
        <taxon>Cerrenaceae</taxon>
        <taxon>Cerrena</taxon>
    </lineage>
</organism>
<dbReference type="Pfam" id="PF00561">
    <property type="entry name" value="Abhydrolase_1"/>
    <property type="match status" value="1"/>
</dbReference>
<comment type="caution">
    <text evidence="5">The sequence shown here is derived from an EMBL/GenBank/DDBJ whole genome shotgun (WGS) entry which is preliminary data.</text>
</comment>
<name>A0AAW0FZW1_9APHY</name>
<dbReference type="PANTHER" id="PTHR43248">
    <property type="entry name" value="2-SUCCINYL-6-HYDROXY-2,4-CYCLOHEXADIENE-1-CARBOXYLATE SYNTHASE"/>
    <property type="match status" value="1"/>
</dbReference>
<reference evidence="5 6" key="1">
    <citation type="submission" date="2022-09" db="EMBL/GenBank/DDBJ databases">
        <authorList>
            <person name="Palmer J.M."/>
        </authorList>
    </citation>
    <scope>NUCLEOTIDE SEQUENCE [LARGE SCALE GENOMIC DNA]</scope>
    <source>
        <strain evidence="5 6">DSM 7382</strain>
    </source>
</reference>
<dbReference type="Gene3D" id="3.40.50.1820">
    <property type="entry name" value="alpha/beta hydrolase"/>
    <property type="match status" value="1"/>
</dbReference>
<dbReference type="PANTHER" id="PTHR43248:SF25">
    <property type="entry name" value="AB HYDROLASE-1 DOMAIN-CONTAINING PROTEIN-RELATED"/>
    <property type="match status" value="1"/>
</dbReference>
<dbReference type="InterPro" id="IPR029058">
    <property type="entry name" value="AB_hydrolase_fold"/>
</dbReference>
<evidence type="ECO:0000256" key="1">
    <source>
        <dbReference type="ARBA" id="ARBA00010088"/>
    </source>
</evidence>
<keyword evidence="6" id="KW-1185">Reference proteome</keyword>
<accession>A0AAW0FZW1</accession>
<dbReference type="InterPro" id="IPR051601">
    <property type="entry name" value="Serine_prot/Carboxylest_S33"/>
</dbReference>
<protein>
    <submittedName>
        <fullName evidence="5">Uncharacterized protein</fullName>
    </submittedName>
</protein>
<keyword evidence="2" id="KW-0378">Hydrolase</keyword>
<dbReference type="Pfam" id="PF08386">
    <property type="entry name" value="Abhydrolase_4"/>
    <property type="match status" value="1"/>
</dbReference>
<feature type="domain" description="Peptidase S33 tripeptidyl aminopeptidase-like C-terminal" evidence="4">
    <location>
        <begin position="372"/>
        <end position="469"/>
    </location>
</feature>
<evidence type="ECO:0000313" key="5">
    <source>
        <dbReference type="EMBL" id="KAK7683709.1"/>
    </source>
</evidence>
<evidence type="ECO:0000256" key="2">
    <source>
        <dbReference type="ARBA" id="ARBA00022801"/>
    </source>
</evidence>
<dbReference type="AlphaFoldDB" id="A0AAW0FZW1"/>
<dbReference type="SUPFAM" id="SSF53474">
    <property type="entry name" value="alpha/beta-Hydrolases"/>
    <property type="match status" value="1"/>
</dbReference>
<comment type="similarity">
    <text evidence="1">Belongs to the peptidase S33 family.</text>
</comment>
<dbReference type="EMBL" id="JASBNA010000029">
    <property type="protein sequence ID" value="KAK7683709.1"/>
    <property type="molecule type" value="Genomic_DNA"/>
</dbReference>
<dbReference type="InterPro" id="IPR013595">
    <property type="entry name" value="Pept_S33_TAP-like_C"/>
</dbReference>
<proteinExistence type="inferred from homology"/>